<evidence type="ECO:0000256" key="2">
    <source>
        <dbReference type="ARBA" id="ARBA00023002"/>
    </source>
</evidence>
<feature type="non-terminal residue" evidence="6">
    <location>
        <position position="1"/>
    </location>
</feature>
<feature type="domain" description="Peptide methionine sulphoxide reductase MsrA" evidence="5">
    <location>
        <begin position="30"/>
        <end position="181"/>
    </location>
</feature>
<evidence type="ECO:0000259" key="5">
    <source>
        <dbReference type="Pfam" id="PF01625"/>
    </source>
</evidence>
<comment type="catalytic activity">
    <reaction evidence="3">
        <text>L-methionyl-[protein] + [thioredoxin]-disulfide + H2O = L-methionyl-(S)-S-oxide-[protein] + [thioredoxin]-dithiol</text>
        <dbReference type="Rhea" id="RHEA:14217"/>
        <dbReference type="Rhea" id="RHEA-COMP:10698"/>
        <dbReference type="Rhea" id="RHEA-COMP:10700"/>
        <dbReference type="Rhea" id="RHEA-COMP:12313"/>
        <dbReference type="Rhea" id="RHEA-COMP:12315"/>
        <dbReference type="ChEBI" id="CHEBI:15377"/>
        <dbReference type="ChEBI" id="CHEBI:16044"/>
        <dbReference type="ChEBI" id="CHEBI:29950"/>
        <dbReference type="ChEBI" id="CHEBI:44120"/>
        <dbReference type="ChEBI" id="CHEBI:50058"/>
        <dbReference type="EC" id="1.8.4.11"/>
    </reaction>
</comment>
<comment type="catalytic activity">
    <reaction evidence="4">
        <text>[thioredoxin]-disulfide + L-methionine + H2O = L-methionine (S)-S-oxide + [thioredoxin]-dithiol</text>
        <dbReference type="Rhea" id="RHEA:19993"/>
        <dbReference type="Rhea" id="RHEA-COMP:10698"/>
        <dbReference type="Rhea" id="RHEA-COMP:10700"/>
        <dbReference type="ChEBI" id="CHEBI:15377"/>
        <dbReference type="ChEBI" id="CHEBI:29950"/>
        <dbReference type="ChEBI" id="CHEBI:50058"/>
        <dbReference type="ChEBI" id="CHEBI:57844"/>
        <dbReference type="ChEBI" id="CHEBI:58772"/>
        <dbReference type="EC" id="1.8.4.11"/>
    </reaction>
</comment>
<dbReference type="AlphaFoldDB" id="M6RKY5"/>
<dbReference type="HAMAP" id="MF_01401">
    <property type="entry name" value="MsrA"/>
    <property type="match status" value="1"/>
</dbReference>
<dbReference type="EMBL" id="AHNZ02000250">
    <property type="protein sequence ID" value="EMO06421.1"/>
    <property type="molecule type" value="Genomic_DNA"/>
</dbReference>
<evidence type="ECO:0000256" key="4">
    <source>
        <dbReference type="ARBA" id="ARBA00048782"/>
    </source>
</evidence>
<sequence length="200" mass="23360">FSRMFNLKILIFIYIIFFSPNLMATPKTEKATFAGGCFWCMEGPFESLPGVISVVAGYSGGKEFYPTYQEVSRGKTGHRESVQIEFDSSKIRYEELLTVFWNQIDPTDNGGQFADRGNQYRTGIFYHNQTQKKAAEKSKREISESKKFPGSIVVEIIPFTSFYPAEDYHQNYYKTNSEQYKKYKKYSGREDYLEKMCRQR</sequence>
<dbReference type="Gene3D" id="3.30.1060.10">
    <property type="entry name" value="Peptide methionine sulphoxide reductase MsrA"/>
    <property type="match status" value="1"/>
</dbReference>
<dbReference type="InterPro" id="IPR002569">
    <property type="entry name" value="Met_Sox_Rdtase_MsrA_dom"/>
</dbReference>
<evidence type="ECO:0000256" key="3">
    <source>
        <dbReference type="ARBA" id="ARBA00047806"/>
    </source>
</evidence>
<organism evidence="6 7">
    <name type="scientific">Leptospira interrogans serovar Icterohaemorrhagiae str. Verdun HP</name>
    <dbReference type="NCBI Taxonomy" id="1049910"/>
    <lineage>
        <taxon>Bacteria</taxon>
        <taxon>Pseudomonadati</taxon>
        <taxon>Spirochaetota</taxon>
        <taxon>Spirochaetia</taxon>
        <taxon>Leptospirales</taxon>
        <taxon>Leptospiraceae</taxon>
        <taxon>Leptospira</taxon>
    </lineage>
</organism>
<dbReference type="GO" id="GO:0008113">
    <property type="term" value="F:peptide-methionine (S)-S-oxide reductase activity"/>
    <property type="evidence" value="ECO:0007669"/>
    <property type="project" value="UniProtKB-EC"/>
</dbReference>
<dbReference type="Proteomes" id="UP000012092">
    <property type="component" value="Unassembled WGS sequence"/>
</dbReference>
<dbReference type="PANTHER" id="PTHR43774:SF1">
    <property type="entry name" value="PEPTIDE METHIONINE SULFOXIDE REDUCTASE MSRA 2"/>
    <property type="match status" value="1"/>
</dbReference>
<evidence type="ECO:0000313" key="7">
    <source>
        <dbReference type="Proteomes" id="UP000012092"/>
    </source>
</evidence>
<protein>
    <recommendedName>
        <fullName evidence="1">peptide-methionine (S)-S-oxide reductase</fullName>
        <ecNumber evidence="1">1.8.4.11</ecNumber>
    </recommendedName>
</protein>
<name>M6RKY5_LEPIR</name>
<dbReference type="PANTHER" id="PTHR43774">
    <property type="entry name" value="PEPTIDE METHIONINE SULFOXIDE REDUCTASE"/>
    <property type="match status" value="1"/>
</dbReference>
<dbReference type="SUPFAM" id="SSF55068">
    <property type="entry name" value="Peptide methionine sulfoxide reductase"/>
    <property type="match status" value="1"/>
</dbReference>
<dbReference type="FunFam" id="3.30.1060.10:FF:000003">
    <property type="entry name" value="Peptide methionine sulfoxide reductase MsrA"/>
    <property type="match status" value="1"/>
</dbReference>
<dbReference type="EC" id="1.8.4.11" evidence="1"/>
<gene>
    <name evidence="6" type="primary">msrA_1</name>
    <name evidence="6" type="ORF">LEP1GSC116_1150</name>
</gene>
<proteinExistence type="inferred from homology"/>
<dbReference type="Pfam" id="PF01625">
    <property type="entry name" value="PMSR"/>
    <property type="match status" value="1"/>
</dbReference>
<keyword evidence="2" id="KW-0560">Oxidoreductase</keyword>
<evidence type="ECO:0000313" key="6">
    <source>
        <dbReference type="EMBL" id="EMO06421.1"/>
    </source>
</evidence>
<evidence type="ECO:0000256" key="1">
    <source>
        <dbReference type="ARBA" id="ARBA00012502"/>
    </source>
</evidence>
<dbReference type="NCBIfam" id="TIGR00401">
    <property type="entry name" value="msrA"/>
    <property type="match status" value="1"/>
</dbReference>
<reference evidence="6 7" key="1">
    <citation type="submission" date="2013-01" db="EMBL/GenBank/DDBJ databases">
        <authorList>
            <person name="Harkins D.M."/>
            <person name="Durkin A.S."/>
            <person name="Brinkac L.M."/>
            <person name="Haft D.H."/>
            <person name="Selengut J.D."/>
            <person name="Sanka R."/>
            <person name="DePew J."/>
            <person name="Purushe J."/>
            <person name="Picardeau M."/>
            <person name="Werts C."/>
            <person name="Goarant C."/>
            <person name="Vinetz J.M."/>
            <person name="Sutton G.G."/>
            <person name="Nierman W.C."/>
            <person name="Fouts D.E."/>
        </authorList>
    </citation>
    <scope>NUCLEOTIDE SEQUENCE [LARGE SCALE GENOMIC DNA]</scope>
    <source>
        <strain evidence="6 7">Verdun HP</strain>
    </source>
</reference>
<accession>M6RKY5</accession>
<comment type="caution">
    <text evidence="6">The sequence shown here is derived from an EMBL/GenBank/DDBJ whole genome shotgun (WGS) entry which is preliminary data.</text>
</comment>
<dbReference type="InterPro" id="IPR036509">
    <property type="entry name" value="Met_Sox_Rdtase_MsrA_sf"/>
</dbReference>